<reference evidence="8 9" key="1">
    <citation type="submission" date="2019-05" db="EMBL/GenBank/DDBJ databases">
        <title>The metagenome of a microbial culture collection derived from dairy environment covers the genomic content of the human microbiome.</title>
        <authorList>
            <person name="Roder T."/>
            <person name="Wuthrich D."/>
            <person name="Sattari Z."/>
            <person name="Von Ah U."/>
            <person name="Bar C."/>
            <person name="Ronchi F."/>
            <person name="Macpherson A.J."/>
            <person name="Ganal-Vonarburg S.C."/>
            <person name="Bruggmann R."/>
            <person name="Vergeres G."/>
        </authorList>
    </citation>
    <scope>NUCLEOTIDE SEQUENCE [LARGE SCALE GENOMIC DNA]</scope>
    <source>
        <strain evidence="8 9">FAM 24235</strain>
    </source>
</reference>
<evidence type="ECO:0000256" key="4">
    <source>
        <dbReference type="ARBA" id="ARBA00023186"/>
    </source>
</evidence>
<evidence type="ECO:0000256" key="5">
    <source>
        <dbReference type="HAMAP-Rule" id="MF_00014"/>
    </source>
</evidence>
<organism evidence="8 9">
    <name type="scientific">Marinilactibacillus psychrotolerans</name>
    <dbReference type="NCBI Taxonomy" id="191770"/>
    <lineage>
        <taxon>Bacteria</taxon>
        <taxon>Bacillati</taxon>
        <taxon>Bacillota</taxon>
        <taxon>Bacilli</taxon>
        <taxon>Lactobacillales</taxon>
        <taxon>Carnobacteriaceae</taxon>
        <taxon>Marinilactibacillus</taxon>
    </lineage>
</organism>
<dbReference type="Pfam" id="PF01782">
    <property type="entry name" value="RimM"/>
    <property type="match status" value="1"/>
</dbReference>
<evidence type="ECO:0000259" key="6">
    <source>
        <dbReference type="Pfam" id="PF01782"/>
    </source>
</evidence>
<dbReference type="AlphaFoldDB" id="A0A5R9C6H2"/>
<dbReference type="GO" id="GO:0043022">
    <property type="term" value="F:ribosome binding"/>
    <property type="evidence" value="ECO:0007669"/>
    <property type="project" value="InterPro"/>
</dbReference>
<feature type="domain" description="PRC-barrel" evidence="7">
    <location>
        <begin position="96"/>
        <end position="169"/>
    </location>
</feature>
<keyword evidence="1 5" id="KW-0963">Cytoplasm</keyword>
<keyword evidence="2 5" id="KW-0690">Ribosome biogenesis</keyword>
<dbReference type="GeneID" id="96910664"/>
<dbReference type="InterPro" id="IPR036976">
    <property type="entry name" value="RimM_N_sf"/>
</dbReference>
<dbReference type="Proteomes" id="UP000307201">
    <property type="component" value="Unassembled WGS sequence"/>
</dbReference>
<dbReference type="GO" id="GO:0005737">
    <property type="term" value="C:cytoplasm"/>
    <property type="evidence" value="ECO:0007669"/>
    <property type="project" value="UniProtKB-SubCell"/>
</dbReference>
<evidence type="ECO:0000313" key="9">
    <source>
        <dbReference type="Proteomes" id="UP000307201"/>
    </source>
</evidence>
<feature type="domain" description="RimM N-terminal" evidence="6">
    <location>
        <begin position="7"/>
        <end position="89"/>
    </location>
</feature>
<dbReference type="InterPro" id="IPR011961">
    <property type="entry name" value="RimM"/>
</dbReference>
<dbReference type="SUPFAM" id="SSF50346">
    <property type="entry name" value="PRC-barrel domain"/>
    <property type="match status" value="1"/>
</dbReference>
<comment type="similarity">
    <text evidence="5">Belongs to the RimM family.</text>
</comment>
<dbReference type="InterPro" id="IPR011033">
    <property type="entry name" value="PRC_barrel-like_sf"/>
</dbReference>
<sequence>MMEYFDVGKVVNTHGLKGEVRVISITNTPEERYFPGAKLIWFGKDNQQVELTVRTHRVHKNFDLVAFDGYPTINDVEKFVGGLLKISEDHLLELNDDEFYLHEIIGCTVINEEGIELGKVKEVLSPGANDVWVVQREGKRDLLLPYIDPVILDVDIRNKVITAHIMEGLDE</sequence>
<accession>A0A5R9C6H2</accession>
<dbReference type="InterPro" id="IPR027275">
    <property type="entry name" value="PRC-brl_dom"/>
</dbReference>
<evidence type="ECO:0000259" key="7">
    <source>
        <dbReference type="Pfam" id="PF05239"/>
    </source>
</evidence>
<dbReference type="PANTHER" id="PTHR33692:SF1">
    <property type="entry name" value="RIBOSOME MATURATION FACTOR RIMM"/>
    <property type="match status" value="1"/>
</dbReference>
<comment type="function">
    <text evidence="5">An accessory protein needed during the final step in the assembly of 30S ribosomal subunit, possibly for assembly of the head region. Essential for efficient processing of 16S rRNA. May be needed both before and after RbfA during the maturation of 16S rRNA. It has affinity for free ribosomal 30S subunits but not for 70S ribosomes.</text>
</comment>
<dbReference type="EMBL" id="VBTE01000006">
    <property type="protein sequence ID" value="TLQ08696.1"/>
    <property type="molecule type" value="Genomic_DNA"/>
</dbReference>
<dbReference type="Pfam" id="PF05239">
    <property type="entry name" value="PRC"/>
    <property type="match status" value="1"/>
</dbReference>
<comment type="caution">
    <text evidence="8">The sequence shown here is derived from an EMBL/GenBank/DDBJ whole genome shotgun (WGS) entry which is preliminary data.</text>
</comment>
<gene>
    <name evidence="5 8" type="primary">rimM</name>
    <name evidence="8" type="ORF">FEZ48_03365</name>
</gene>
<comment type="subunit">
    <text evidence="5">Binds ribosomal protein uS19.</text>
</comment>
<dbReference type="GO" id="GO:0005840">
    <property type="term" value="C:ribosome"/>
    <property type="evidence" value="ECO:0007669"/>
    <property type="project" value="InterPro"/>
</dbReference>
<dbReference type="GO" id="GO:0042274">
    <property type="term" value="P:ribosomal small subunit biogenesis"/>
    <property type="evidence" value="ECO:0007669"/>
    <property type="project" value="UniProtKB-UniRule"/>
</dbReference>
<evidence type="ECO:0000256" key="3">
    <source>
        <dbReference type="ARBA" id="ARBA00022552"/>
    </source>
</evidence>
<keyword evidence="3 5" id="KW-0698">rRNA processing</keyword>
<dbReference type="RefSeq" id="WP_087059494.1">
    <property type="nucleotide sequence ID" value="NZ_BJVX01000003.1"/>
</dbReference>
<dbReference type="OrthoDB" id="9810331at2"/>
<dbReference type="HAMAP" id="MF_00014">
    <property type="entry name" value="Ribosome_mat_RimM"/>
    <property type="match status" value="1"/>
</dbReference>
<dbReference type="InterPro" id="IPR009000">
    <property type="entry name" value="Transl_B-barrel_sf"/>
</dbReference>
<name>A0A5R9C6H2_9LACT</name>
<dbReference type="InterPro" id="IPR002676">
    <property type="entry name" value="RimM_N"/>
</dbReference>
<proteinExistence type="inferred from homology"/>
<comment type="domain">
    <text evidence="5">The PRC barrel domain binds ribosomal protein uS19.</text>
</comment>
<dbReference type="NCBIfam" id="TIGR02273">
    <property type="entry name" value="16S_RimM"/>
    <property type="match status" value="1"/>
</dbReference>
<dbReference type="Gene3D" id="2.30.30.240">
    <property type="entry name" value="PRC-barrel domain"/>
    <property type="match status" value="1"/>
</dbReference>
<dbReference type="PANTHER" id="PTHR33692">
    <property type="entry name" value="RIBOSOME MATURATION FACTOR RIMM"/>
    <property type="match status" value="1"/>
</dbReference>
<evidence type="ECO:0000256" key="1">
    <source>
        <dbReference type="ARBA" id="ARBA00022490"/>
    </source>
</evidence>
<dbReference type="Gene3D" id="2.40.30.60">
    <property type="entry name" value="RimM"/>
    <property type="match status" value="1"/>
</dbReference>
<protein>
    <recommendedName>
        <fullName evidence="5">Ribosome maturation factor RimM</fullName>
    </recommendedName>
</protein>
<keyword evidence="4 5" id="KW-0143">Chaperone</keyword>
<evidence type="ECO:0000313" key="8">
    <source>
        <dbReference type="EMBL" id="TLQ08696.1"/>
    </source>
</evidence>
<dbReference type="GO" id="GO:0006364">
    <property type="term" value="P:rRNA processing"/>
    <property type="evidence" value="ECO:0007669"/>
    <property type="project" value="UniProtKB-UniRule"/>
</dbReference>
<comment type="subcellular location">
    <subcellularLocation>
        <location evidence="5">Cytoplasm</location>
    </subcellularLocation>
</comment>
<evidence type="ECO:0000256" key="2">
    <source>
        <dbReference type="ARBA" id="ARBA00022517"/>
    </source>
</evidence>
<dbReference type="SUPFAM" id="SSF50447">
    <property type="entry name" value="Translation proteins"/>
    <property type="match status" value="1"/>
</dbReference>
<dbReference type="STRING" id="191770.SAMN04488013_10365"/>